<dbReference type="GO" id="GO:0004523">
    <property type="term" value="F:RNA-DNA hybrid ribonuclease activity"/>
    <property type="evidence" value="ECO:0007669"/>
    <property type="project" value="InterPro"/>
</dbReference>
<evidence type="ECO:0000313" key="2">
    <source>
        <dbReference type="EMBL" id="PON34231.1"/>
    </source>
</evidence>
<dbReference type="GO" id="GO:0003676">
    <property type="term" value="F:nucleic acid binding"/>
    <property type="evidence" value="ECO:0007669"/>
    <property type="project" value="InterPro"/>
</dbReference>
<keyword evidence="3" id="KW-1185">Reference proteome</keyword>
<gene>
    <name evidence="2" type="ORF">PanWU01x14_346170</name>
</gene>
<evidence type="ECO:0000313" key="3">
    <source>
        <dbReference type="Proteomes" id="UP000237105"/>
    </source>
</evidence>
<dbReference type="EMBL" id="JXTB01000672">
    <property type="protein sequence ID" value="PON34231.1"/>
    <property type="molecule type" value="Genomic_DNA"/>
</dbReference>
<organism evidence="2 3">
    <name type="scientific">Parasponia andersonii</name>
    <name type="common">Sponia andersonii</name>
    <dbReference type="NCBI Taxonomy" id="3476"/>
    <lineage>
        <taxon>Eukaryota</taxon>
        <taxon>Viridiplantae</taxon>
        <taxon>Streptophyta</taxon>
        <taxon>Embryophyta</taxon>
        <taxon>Tracheophyta</taxon>
        <taxon>Spermatophyta</taxon>
        <taxon>Magnoliopsida</taxon>
        <taxon>eudicotyledons</taxon>
        <taxon>Gunneridae</taxon>
        <taxon>Pentapetalae</taxon>
        <taxon>rosids</taxon>
        <taxon>fabids</taxon>
        <taxon>Rosales</taxon>
        <taxon>Cannabaceae</taxon>
        <taxon>Parasponia</taxon>
    </lineage>
</organism>
<protein>
    <recommendedName>
        <fullName evidence="1">RNase H type-1 domain-containing protein</fullName>
    </recommendedName>
</protein>
<dbReference type="Gene3D" id="3.30.420.10">
    <property type="entry name" value="Ribonuclease H-like superfamily/Ribonuclease H"/>
    <property type="match status" value="1"/>
</dbReference>
<name>A0A2P5ACI2_PARAD</name>
<evidence type="ECO:0000259" key="1">
    <source>
        <dbReference type="Pfam" id="PF13456"/>
    </source>
</evidence>
<feature type="domain" description="RNase H type-1" evidence="1">
    <location>
        <begin position="11"/>
        <end position="120"/>
    </location>
</feature>
<dbReference type="AlphaFoldDB" id="A0A2P5ACI2"/>
<dbReference type="OrthoDB" id="1430869at2759"/>
<dbReference type="Proteomes" id="UP000237105">
    <property type="component" value="Unassembled WGS sequence"/>
</dbReference>
<dbReference type="PANTHER" id="PTHR47723">
    <property type="entry name" value="OS05G0353850 PROTEIN"/>
    <property type="match status" value="1"/>
</dbReference>
<comment type="caution">
    <text evidence="2">The sequence shown here is derived from an EMBL/GenBank/DDBJ whole genome shotgun (WGS) entry which is preliminary data.</text>
</comment>
<reference evidence="3" key="1">
    <citation type="submission" date="2016-06" db="EMBL/GenBank/DDBJ databases">
        <title>Parallel loss of symbiosis genes in relatives of nitrogen-fixing non-legume Parasponia.</title>
        <authorList>
            <person name="Van Velzen R."/>
            <person name="Holmer R."/>
            <person name="Bu F."/>
            <person name="Rutten L."/>
            <person name="Van Zeijl A."/>
            <person name="Liu W."/>
            <person name="Santuari L."/>
            <person name="Cao Q."/>
            <person name="Sharma T."/>
            <person name="Shen D."/>
            <person name="Roswanjaya Y."/>
            <person name="Wardhani T."/>
            <person name="Kalhor M.S."/>
            <person name="Jansen J."/>
            <person name="Van den Hoogen J."/>
            <person name="Gungor B."/>
            <person name="Hartog M."/>
            <person name="Hontelez J."/>
            <person name="Verver J."/>
            <person name="Yang W.-C."/>
            <person name="Schijlen E."/>
            <person name="Repin R."/>
            <person name="Schilthuizen M."/>
            <person name="Schranz E."/>
            <person name="Heidstra R."/>
            <person name="Miyata K."/>
            <person name="Fedorova E."/>
            <person name="Kohlen W."/>
            <person name="Bisseling T."/>
            <person name="Smit S."/>
            <person name="Geurts R."/>
        </authorList>
    </citation>
    <scope>NUCLEOTIDE SEQUENCE [LARGE SCALE GENOMIC DNA]</scope>
    <source>
        <strain evidence="3">cv. WU1-14</strain>
    </source>
</reference>
<dbReference type="PANTHER" id="PTHR47723:SF21">
    <property type="entry name" value="POLYNUCLEOTIDYL TRANSFERASE, RIBONUCLEASE H-LIKE SUPERFAMILY PROTEIN"/>
    <property type="match status" value="1"/>
</dbReference>
<proteinExistence type="predicted"/>
<dbReference type="InterPro" id="IPR053151">
    <property type="entry name" value="RNase_H-like"/>
</dbReference>
<accession>A0A2P5ACI2</accession>
<dbReference type="InterPro" id="IPR002156">
    <property type="entry name" value="RNaseH_domain"/>
</dbReference>
<dbReference type="InterPro" id="IPR036397">
    <property type="entry name" value="RNaseH_sf"/>
</dbReference>
<dbReference type="Pfam" id="PF13456">
    <property type="entry name" value="RVT_3"/>
    <property type="match status" value="1"/>
</dbReference>
<sequence>MAISESQRFVGFDTIIWDTIGFVLVVVAKKHHSPLNPKTAETAALSFGINWATEVFSSLESLESDVQAVISALKSAKCYYSELGCILKNVNSLLTTFLSISVSYFLRECNNITHGLAKLALRLDDELSG</sequence>